<name>A0ABD5UF70_9EURY</name>
<gene>
    <name evidence="2" type="ORF">ACFQEY_02450</name>
</gene>
<feature type="region of interest" description="Disordered" evidence="1">
    <location>
        <begin position="1"/>
        <end position="21"/>
    </location>
</feature>
<proteinExistence type="predicted"/>
<sequence>MVDINTDQKRSVSVEVDKDRDYSVQDNCEDVLEEYSQSAMDVSEEFTSSILD</sequence>
<organism evidence="2 3">
    <name type="scientific">Halorubrum trueperi</name>
    <dbReference type="NCBI Taxonomy" id="2004704"/>
    <lineage>
        <taxon>Archaea</taxon>
        <taxon>Methanobacteriati</taxon>
        <taxon>Methanobacteriota</taxon>
        <taxon>Stenosarchaea group</taxon>
        <taxon>Halobacteria</taxon>
        <taxon>Halobacteriales</taxon>
        <taxon>Haloferacaceae</taxon>
        <taxon>Halorubrum</taxon>
    </lineage>
</organism>
<reference evidence="2 3" key="1">
    <citation type="journal article" date="2019" name="Int. J. Syst. Evol. Microbiol.">
        <title>The Global Catalogue of Microorganisms (GCM) 10K type strain sequencing project: providing services to taxonomists for standard genome sequencing and annotation.</title>
        <authorList>
            <consortium name="The Broad Institute Genomics Platform"/>
            <consortium name="The Broad Institute Genome Sequencing Center for Infectious Disease"/>
            <person name="Wu L."/>
            <person name="Ma J."/>
        </authorList>
    </citation>
    <scope>NUCLEOTIDE SEQUENCE [LARGE SCALE GENOMIC DNA]</scope>
    <source>
        <strain evidence="2 3">Y73</strain>
    </source>
</reference>
<dbReference type="RefSeq" id="WP_379764452.1">
    <property type="nucleotide sequence ID" value="NZ_JBHSXI010000001.1"/>
</dbReference>
<evidence type="ECO:0000256" key="1">
    <source>
        <dbReference type="SAM" id="MobiDB-lite"/>
    </source>
</evidence>
<protein>
    <submittedName>
        <fullName evidence="2">Uncharacterized protein</fullName>
    </submittedName>
</protein>
<keyword evidence="3" id="KW-1185">Reference proteome</keyword>
<evidence type="ECO:0000313" key="3">
    <source>
        <dbReference type="Proteomes" id="UP001596333"/>
    </source>
</evidence>
<dbReference type="Proteomes" id="UP001596333">
    <property type="component" value="Unassembled WGS sequence"/>
</dbReference>
<accession>A0ABD5UF70</accession>
<evidence type="ECO:0000313" key="2">
    <source>
        <dbReference type="EMBL" id="MFC6887919.1"/>
    </source>
</evidence>
<dbReference type="AlphaFoldDB" id="A0ABD5UF70"/>
<dbReference type="EMBL" id="JBHSXI010000001">
    <property type="protein sequence ID" value="MFC6887919.1"/>
    <property type="molecule type" value="Genomic_DNA"/>
</dbReference>
<comment type="caution">
    <text evidence="2">The sequence shown here is derived from an EMBL/GenBank/DDBJ whole genome shotgun (WGS) entry which is preliminary data.</text>
</comment>